<dbReference type="RefSeq" id="WP_000057557.1">
    <property type="nucleotide sequence ID" value="NZ_CM000952.1"/>
</dbReference>
<dbReference type="HOGENOM" id="CLU_054047_0_0_9"/>
<evidence type="ECO:0000256" key="1">
    <source>
        <dbReference type="PROSITE-ProRule" id="PRU00339"/>
    </source>
</evidence>
<comment type="caution">
    <text evidence="2">The sequence shown here is derived from an EMBL/GenBank/DDBJ whole genome shotgun (WGS) entry which is preliminary data.</text>
</comment>
<reference evidence="2" key="1">
    <citation type="submission" date="2010-05" db="EMBL/GenBank/DDBJ databases">
        <authorList>
            <person name="Muzny D."/>
            <person name="Qin X."/>
            <person name="Buhay C."/>
            <person name="Dugan-Rocha S."/>
            <person name="Ding Y."/>
            <person name="Chen G."/>
            <person name="Hawes A."/>
            <person name="Holder M."/>
            <person name="Jhangiani S."/>
            <person name="Johnson A."/>
            <person name="Khan Z."/>
            <person name="Li Z."/>
            <person name="Liu W."/>
            <person name="Liu X."/>
            <person name="Perez L."/>
            <person name="Shen H."/>
            <person name="Wang Q."/>
            <person name="Watt J."/>
            <person name="Xi L."/>
            <person name="Xin Y."/>
            <person name="Zhou J."/>
            <person name="Deng J."/>
            <person name="Jiang H."/>
            <person name="Liu Y."/>
            <person name="Qu J."/>
            <person name="Song X.-Z."/>
            <person name="Zhang L."/>
            <person name="Villasana D."/>
            <person name="Johnson A."/>
            <person name="Liu J."/>
            <person name="Liyanage D."/>
            <person name="Lorensuhewa L."/>
            <person name="Robinson T."/>
            <person name="Song A."/>
            <person name="Song B.-B."/>
            <person name="Dinh H."/>
            <person name="Thornton R."/>
            <person name="Coyle M."/>
            <person name="Francisco L."/>
            <person name="Jackson L."/>
            <person name="Javaid M."/>
            <person name="Korchina V."/>
            <person name="Kovar C."/>
            <person name="Mata R."/>
            <person name="Mathew T."/>
            <person name="Ngo R."/>
            <person name="Nguyen L."/>
            <person name="Nguyen N."/>
            <person name="Okwuonu G."/>
            <person name="Ongeri F."/>
            <person name="Pham C."/>
            <person name="Simmons D."/>
            <person name="Wilczek-Boney K."/>
            <person name="Hale W."/>
            <person name="Jakkamsetti A."/>
            <person name="Pham P."/>
            <person name="Ruth R."/>
            <person name="San Lucas F."/>
            <person name="Warren J."/>
            <person name="Zhang J."/>
            <person name="Zhao Z."/>
            <person name="Zhou C."/>
            <person name="Zhu D."/>
            <person name="Lee S."/>
            <person name="Bess C."/>
            <person name="Blankenburg K."/>
            <person name="Forbes L."/>
            <person name="Fu Q."/>
            <person name="Gubbala S."/>
            <person name="Hirani K."/>
            <person name="Jayaseelan J.C."/>
            <person name="Lara F."/>
            <person name="Munidasa M."/>
            <person name="Palculict T."/>
            <person name="Patil S."/>
            <person name="Pu L.-L."/>
            <person name="Saada N."/>
            <person name="Tang L."/>
            <person name="Weissenberger G."/>
            <person name="Zhu Y."/>
            <person name="Hemphill L."/>
            <person name="Shang Y."/>
            <person name="Youmans B."/>
            <person name="Ayvaz T."/>
            <person name="Ross M."/>
            <person name="Santibanez J."/>
            <person name="Aqrawi P."/>
            <person name="Gross S."/>
            <person name="Joshi V."/>
            <person name="Fowler G."/>
            <person name="Nazareth L."/>
            <person name="Reid J."/>
            <person name="Worley K."/>
            <person name="Petrosino J."/>
            <person name="Highlander S."/>
            <person name="Gibbs R."/>
        </authorList>
    </citation>
    <scope>NUCLEOTIDE SEQUENCE [LARGE SCALE GENOMIC DNA]</scope>
    <source>
        <strain evidence="2">MN8</strain>
    </source>
</reference>
<proteinExistence type="predicted"/>
<dbReference type="PROSITE" id="PS50005">
    <property type="entry name" value="TPR"/>
    <property type="match status" value="1"/>
</dbReference>
<dbReference type="EMBL" id="ACJA02000003">
    <property type="protein sequence ID" value="EFH95318.1"/>
    <property type="molecule type" value="Genomic_DNA"/>
</dbReference>
<keyword evidence="1" id="KW-0802">TPR repeat</keyword>
<sequence length="479" mass="57061">MAQKNNNVIPMTFDDAFYRKMANQKFKQREYKRAAEYFEKVLELSPDDLEIQIDYAQCLVQLGIAKKAEHLFYDNIIYNRHLEDSFYELSQLNIEVNEPNKAFLFGINYVIVSDDQDYRDELDQMFDVKYQSEEQIELEAQLFVVQILFQYLFSQGRLKDAKNYVLHQPQEVQDHRVVRNLLAMCYLYLGEYDTAKALYEALLKEDSTDIYALCHYTLLLYNTKENEQYQKYLKILNKVVPMNDDESFKLGIVLSYLKQYRASQQLLYPLYKKGKFLSIQMYNALAYNYYYLGEEDESHYYWDKLKQISKVEIGHAPWVIENSKEVFDQHILPLLQSDDSHYRLYGIFLLDQLNGKEIVMTESIWQVLENLNNYEKLYLTYLVQGLTLNKLDFIHRGLLTLYHNELFVSENDLMVAWINQGELIIAEKVDLTDVEPYIGAFIYLYFKNQPRNVTKKQITTWLGITQYKLNKMIEFLLSI</sequence>
<dbReference type="Gene3D" id="1.25.40.10">
    <property type="entry name" value="Tetratricopeptide repeat domain"/>
    <property type="match status" value="2"/>
</dbReference>
<dbReference type="InterPro" id="IPR019734">
    <property type="entry name" value="TPR_rpt"/>
</dbReference>
<evidence type="ECO:0000313" key="2">
    <source>
        <dbReference type="EMBL" id="EFH95318.1"/>
    </source>
</evidence>
<gene>
    <name evidence="2" type="ORF">HMPREF0769_11528</name>
</gene>
<name>A0A0E1X942_STAAU</name>
<accession>A0A0E1X942</accession>
<dbReference type="SUPFAM" id="SSF48452">
    <property type="entry name" value="TPR-like"/>
    <property type="match status" value="1"/>
</dbReference>
<organism evidence="2">
    <name type="scientific">Staphylococcus aureus subsp. aureus MN8</name>
    <dbReference type="NCBI Taxonomy" id="548470"/>
    <lineage>
        <taxon>Bacteria</taxon>
        <taxon>Bacillati</taxon>
        <taxon>Bacillota</taxon>
        <taxon>Bacilli</taxon>
        <taxon>Bacillales</taxon>
        <taxon>Staphylococcaceae</taxon>
        <taxon>Staphylococcus</taxon>
    </lineage>
</organism>
<protein>
    <submittedName>
        <fullName evidence="2">Tetratricopeptide repeat protein</fullName>
    </submittedName>
</protein>
<dbReference type="InterPro" id="IPR011990">
    <property type="entry name" value="TPR-like_helical_dom_sf"/>
</dbReference>
<dbReference type="Proteomes" id="UP000003455">
    <property type="component" value="Chromosome"/>
</dbReference>
<dbReference type="SMART" id="SM00028">
    <property type="entry name" value="TPR"/>
    <property type="match status" value="2"/>
</dbReference>
<feature type="repeat" description="TPR" evidence="1">
    <location>
        <begin position="15"/>
        <end position="48"/>
    </location>
</feature>
<dbReference type="AlphaFoldDB" id="A0A0E1X942"/>
<dbReference type="Pfam" id="PF14559">
    <property type="entry name" value="TPR_19"/>
    <property type="match status" value="1"/>
</dbReference>